<dbReference type="AlphaFoldDB" id="A0A162V8A6"/>
<sequence length="268" mass="31017">MLNHLSLHLKLARAVEHIMLKSVYLKVTERTARANKERENMMKDELSCEYPLTKDFSPPQGLEKIPHYKPVNRPTSETEVWSMFIDPIIDGLLSDPEENYHVRWTNTKDNNNDQERPDSVVCKMVESTWAHSVGCGECKVAEVNNNLYILAWDLCRLGYFNKHSINENMIRHGVTFYVTELAYDGLYTMTEICHIQVPKSLTTMDTLVSRRSLVSLLQIVHVFNQVKEEQTVASKKCSSMKRDGPSLKWLKSFASDKKDRRRESSISF</sequence>
<proteinExistence type="predicted"/>
<keyword evidence="2" id="KW-1185">Reference proteome</keyword>
<dbReference type="GeneID" id="28990874"/>
<evidence type="ECO:0000313" key="1">
    <source>
        <dbReference type="EMBL" id="OAD80742.1"/>
    </source>
</evidence>
<evidence type="ECO:0000313" key="2">
    <source>
        <dbReference type="Proteomes" id="UP000077315"/>
    </source>
</evidence>
<dbReference type="VEuPathDB" id="FungiDB:PHYBLDRAFT_138287"/>
<gene>
    <name evidence="1" type="ORF">PHYBLDRAFT_138287</name>
</gene>
<organism evidence="1 2">
    <name type="scientific">Phycomyces blakesleeanus (strain ATCC 8743b / DSM 1359 / FGSC 10004 / NBRC 33097 / NRRL 1555)</name>
    <dbReference type="NCBI Taxonomy" id="763407"/>
    <lineage>
        <taxon>Eukaryota</taxon>
        <taxon>Fungi</taxon>
        <taxon>Fungi incertae sedis</taxon>
        <taxon>Mucoromycota</taxon>
        <taxon>Mucoromycotina</taxon>
        <taxon>Mucoromycetes</taxon>
        <taxon>Mucorales</taxon>
        <taxon>Phycomycetaceae</taxon>
        <taxon>Phycomyces</taxon>
    </lineage>
</organism>
<dbReference type="OrthoDB" id="2274162at2759"/>
<protein>
    <submittedName>
        <fullName evidence="1">Uncharacterized protein</fullName>
    </submittedName>
</protein>
<accession>A0A162V8A6</accession>
<dbReference type="Proteomes" id="UP000077315">
    <property type="component" value="Unassembled WGS sequence"/>
</dbReference>
<dbReference type="EMBL" id="KV440971">
    <property type="protein sequence ID" value="OAD80742.1"/>
    <property type="molecule type" value="Genomic_DNA"/>
</dbReference>
<dbReference type="InParanoid" id="A0A162V8A6"/>
<reference evidence="2" key="1">
    <citation type="submission" date="2015-06" db="EMBL/GenBank/DDBJ databases">
        <title>Expansion of signal transduction pathways in fungi by whole-genome duplication.</title>
        <authorList>
            <consortium name="DOE Joint Genome Institute"/>
            <person name="Corrochano L.M."/>
            <person name="Kuo A."/>
            <person name="Marcet-Houben M."/>
            <person name="Polaino S."/>
            <person name="Salamov A."/>
            <person name="Villalobos J.M."/>
            <person name="Alvarez M.I."/>
            <person name="Avalos J."/>
            <person name="Benito E.P."/>
            <person name="Benoit I."/>
            <person name="Burger G."/>
            <person name="Camino L.P."/>
            <person name="Canovas D."/>
            <person name="Cerda-Olmedo E."/>
            <person name="Cheng J.-F."/>
            <person name="Dominguez A."/>
            <person name="Elias M."/>
            <person name="Eslava A.P."/>
            <person name="Glaser F."/>
            <person name="Grimwood J."/>
            <person name="Gutierrez G."/>
            <person name="Heitman J."/>
            <person name="Henrissat B."/>
            <person name="Iturriaga E.A."/>
            <person name="Lang B.F."/>
            <person name="Lavin J.L."/>
            <person name="Lee S."/>
            <person name="Li W."/>
            <person name="Lindquist E."/>
            <person name="Lopez-Garcia S."/>
            <person name="Luque E.M."/>
            <person name="Marcos A.T."/>
            <person name="Martin J."/>
            <person name="McCluskey K."/>
            <person name="Medina H.R."/>
            <person name="Miralles-Duran A."/>
            <person name="Miyazaki A."/>
            <person name="Munoz-Torres E."/>
            <person name="Oguiza J.A."/>
            <person name="Ohm R."/>
            <person name="Olmedo M."/>
            <person name="Orejas M."/>
            <person name="Ortiz-Castellanos L."/>
            <person name="Pisabarro A.G."/>
            <person name="Rodriguez-Romero J."/>
            <person name="Ruiz-Herrera J."/>
            <person name="Ruiz-Vazquez R."/>
            <person name="Sanz C."/>
            <person name="Schackwitz W."/>
            <person name="Schmutz J."/>
            <person name="Shahriari M."/>
            <person name="Shelest E."/>
            <person name="Silva-Franco F."/>
            <person name="Soanes D."/>
            <person name="Syed K."/>
            <person name="Tagua V.G."/>
            <person name="Talbot N.J."/>
            <person name="Thon M."/>
            <person name="De vries R.P."/>
            <person name="Wiebenga A."/>
            <person name="Yadav J.S."/>
            <person name="Braun E.L."/>
            <person name="Baker S."/>
            <person name="Garre V."/>
            <person name="Horwitz B."/>
            <person name="Torres-Martinez S."/>
            <person name="Idnurm A."/>
            <person name="Herrera-Estrella A."/>
            <person name="Gabaldon T."/>
            <person name="Grigoriev I.V."/>
        </authorList>
    </citation>
    <scope>NUCLEOTIDE SEQUENCE [LARGE SCALE GENOMIC DNA]</scope>
    <source>
        <strain evidence="2">NRRL 1555(-)</strain>
    </source>
</reference>
<dbReference type="RefSeq" id="XP_018298782.1">
    <property type="nucleotide sequence ID" value="XM_018429968.1"/>
</dbReference>
<name>A0A162V8A6_PHYB8</name>